<keyword evidence="1" id="KW-0812">Transmembrane</keyword>
<dbReference type="SUPFAM" id="SSF52317">
    <property type="entry name" value="Class I glutamine amidotransferase-like"/>
    <property type="match status" value="1"/>
</dbReference>
<dbReference type="PANTHER" id="PTHR37464:SF1">
    <property type="entry name" value="BLL2463 PROTEIN"/>
    <property type="match status" value="1"/>
</dbReference>
<name>A0AAU9CAJ8_9BACT</name>
<sequence length="620" mass="68429">MEVVNPLLLTALAAVAIPIIIHLMRQRKLKNAYLGTLRFLKLATKSNGYRNNITKWLLLALRCLAVVLLVALFSRPFLSEYDSIKPDDRYFIILVDISASMNGQYGGDPVFENFWKKIKKKKKELTGKGQVEIALFADEVTPWTSEKMPELTHASADFENALRWASERLVFSGKKDLRIFLYSDLQKSNLPEEEVNAVDERITVEVLDGTMTEGENLALSTDAVRNLHKGMPVKLKARISTDGGDVERTAIFYIDGKRVGEAKDTLGQFELSWKPQKEGSLRLRVELEKDDAYPFDNIAYGILNVTANNNVLIVDGSKSGSKHAKASYFLEKALAVDRGSNSTFGIKKSDKPSFKSGEFNAVALCGVSSFNTAGYSEFLKTGGNIVVFLDEKSDLDFYNGLFEKGLFPVKLNGLRLPAKPVSVSGFNKSNPLLGSFGERISANAGSLVMADLFSVQLSEKATDLAMLDGGSPIISSISVGKGKVIAIANPATRRHTDWPVSRMFVPLVRELFGGLSEGNEKRSLYRLEASMGTYERSGIFGGAEGDTLVTVPVAESVKGAVSPEFFMEYMNIENPEIRPAQALMLPSPEGHQRKQEWFHWIALVLLGLLALESVVAYRHS</sequence>
<dbReference type="NCBIfam" id="TIGR02226">
    <property type="entry name" value="two_anch"/>
    <property type="match status" value="1"/>
</dbReference>
<reference evidence="3 4" key="1">
    <citation type="submission" date="2021-12" db="EMBL/GenBank/DDBJ databases">
        <title>Genome sequencing of bacteria with rrn-lacking chromosome and rrn-plasmid.</title>
        <authorList>
            <person name="Anda M."/>
            <person name="Iwasaki W."/>
        </authorList>
    </citation>
    <scope>NUCLEOTIDE SEQUENCE [LARGE SCALE GENOMIC DNA]</scope>
    <source>
        <strain evidence="3 4">DSM 100852</strain>
    </source>
</reference>
<dbReference type="Proteomes" id="UP001348817">
    <property type="component" value="Chromosome"/>
</dbReference>
<dbReference type="InterPro" id="IPR024163">
    <property type="entry name" value="Aerotolerance_reg_N"/>
</dbReference>
<feature type="transmembrane region" description="Helical" evidence="1">
    <location>
        <begin position="597"/>
        <end position="617"/>
    </location>
</feature>
<dbReference type="InterPro" id="IPR011933">
    <property type="entry name" value="Double_TM_dom"/>
</dbReference>
<dbReference type="Pfam" id="PF07584">
    <property type="entry name" value="BatA"/>
    <property type="match status" value="1"/>
</dbReference>
<keyword evidence="4" id="KW-1185">Reference proteome</keyword>
<evidence type="ECO:0000256" key="1">
    <source>
        <dbReference type="SAM" id="Phobius"/>
    </source>
</evidence>
<dbReference type="RefSeq" id="WP_338394401.1">
    <property type="nucleotide sequence ID" value="NZ_AP025314.1"/>
</dbReference>
<dbReference type="InterPro" id="IPR029062">
    <property type="entry name" value="Class_I_gatase-like"/>
</dbReference>
<protein>
    <recommendedName>
        <fullName evidence="2">Aerotolerance regulator N-terminal domain-containing protein</fullName>
    </recommendedName>
</protein>
<proteinExistence type="predicted"/>
<feature type="transmembrane region" description="Helical" evidence="1">
    <location>
        <begin position="6"/>
        <end position="24"/>
    </location>
</feature>
<feature type="domain" description="Aerotolerance regulator N-terminal" evidence="2">
    <location>
        <begin position="1"/>
        <end position="76"/>
    </location>
</feature>
<feature type="transmembrane region" description="Helical" evidence="1">
    <location>
        <begin position="56"/>
        <end position="78"/>
    </location>
</feature>
<evidence type="ECO:0000259" key="2">
    <source>
        <dbReference type="Pfam" id="PF07584"/>
    </source>
</evidence>
<keyword evidence="1" id="KW-0472">Membrane</keyword>
<dbReference type="EMBL" id="AP025314">
    <property type="protein sequence ID" value="BDD09186.1"/>
    <property type="molecule type" value="Genomic_DNA"/>
</dbReference>
<gene>
    <name evidence="3" type="ORF">FUAX_16180</name>
</gene>
<evidence type="ECO:0000313" key="3">
    <source>
        <dbReference type="EMBL" id="BDD09186.1"/>
    </source>
</evidence>
<dbReference type="AlphaFoldDB" id="A0AAU9CAJ8"/>
<dbReference type="PANTHER" id="PTHR37464">
    <property type="entry name" value="BLL2463 PROTEIN"/>
    <property type="match status" value="1"/>
</dbReference>
<accession>A0AAU9CAJ8</accession>
<organism evidence="3 4">
    <name type="scientific">Fulvitalea axinellae</name>
    <dbReference type="NCBI Taxonomy" id="1182444"/>
    <lineage>
        <taxon>Bacteria</taxon>
        <taxon>Pseudomonadati</taxon>
        <taxon>Bacteroidota</taxon>
        <taxon>Cytophagia</taxon>
        <taxon>Cytophagales</taxon>
        <taxon>Persicobacteraceae</taxon>
        <taxon>Fulvitalea</taxon>
    </lineage>
</organism>
<dbReference type="KEGG" id="fax:FUAX_16180"/>
<keyword evidence="1" id="KW-1133">Transmembrane helix</keyword>
<evidence type="ECO:0000313" key="4">
    <source>
        <dbReference type="Proteomes" id="UP001348817"/>
    </source>
</evidence>